<reference evidence="2" key="1">
    <citation type="journal article" date="2014" name="Front. Microbiol.">
        <title>High frequency of phylogenetically diverse reductive dehalogenase-homologous genes in deep subseafloor sedimentary metagenomes.</title>
        <authorList>
            <person name="Kawai M."/>
            <person name="Futagami T."/>
            <person name="Toyoda A."/>
            <person name="Takaki Y."/>
            <person name="Nishi S."/>
            <person name="Hori S."/>
            <person name="Arai W."/>
            <person name="Tsubouchi T."/>
            <person name="Morono Y."/>
            <person name="Uchiyama I."/>
            <person name="Ito T."/>
            <person name="Fujiyama A."/>
            <person name="Inagaki F."/>
            <person name="Takami H."/>
        </authorList>
    </citation>
    <scope>NUCLEOTIDE SEQUENCE</scope>
    <source>
        <strain evidence="2">Expedition CK06-06</strain>
    </source>
</reference>
<dbReference type="Gene3D" id="2.130.10.10">
    <property type="entry name" value="YVTN repeat-like/Quinoprotein amine dehydrogenase"/>
    <property type="match status" value="1"/>
</dbReference>
<dbReference type="InterPro" id="IPR015943">
    <property type="entry name" value="WD40/YVTN_repeat-like_dom_sf"/>
</dbReference>
<evidence type="ECO:0000313" key="2">
    <source>
        <dbReference type="EMBL" id="GAG42972.1"/>
    </source>
</evidence>
<name>X0Y6R9_9ZZZZ</name>
<accession>X0Y6R9</accession>
<dbReference type="SMART" id="SM00564">
    <property type="entry name" value="PQQ"/>
    <property type="match status" value="1"/>
</dbReference>
<evidence type="ECO:0000259" key="1">
    <source>
        <dbReference type="Pfam" id="PF13360"/>
    </source>
</evidence>
<proteinExistence type="predicted"/>
<dbReference type="AlphaFoldDB" id="X0Y6R9"/>
<feature type="domain" description="Pyrrolo-quinoline quinone repeat" evidence="1">
    <location>
        <begin position="9"/>
        <end position="92"/>
    </location>
</feature>
<dbReference type="SUPFAM" id="SSF50998">
    <property type="entry name" value="Quinoprotein alcohol dehydrogenase-like"/>
    <property type="match status" value="1"/>
</dbReference>
<dbReference type="EMBL" id="BARS01055117">
    <property type="protein sequence ID" value="GAG42972.1"/>
    <property type="molecule type" value="Genomic_DNA"/>
</dbReference>
<organism evidence="2">
    <name type="scientific">marine sediment metagenome</name>
    <dbReference type="NCBI Taxonomy" id="412755"/>
    <lineage>
        <taxon>unclassified sequences</taxon>
        <taxon>metagenomes</taxon>
        <taxon>ecological metagenomes</taxon>
    </lineage>
</organism>
<dbReference type="GO" id="GO:0043041">
    <property type="term" value="P:amino acid activation for nonribosomal peptide biosynthetic process"/>
    <property type="evidence" value="ECO:0007669"/>
    <property type="project" value="TreeGrafter"/>
</dbReference>
<dbReference type="InterPro" id="IPR002372">
    <property type="entry name" value="PQQ_rpt_dom"/>
</dbReference>
<comment type="caution">
    <text evidence="2">The sequence shown here is derived from an EMBL/GenBank/DDBJ whole genome shotgun (WGS) entry which is preliminary data.</text>
</comment>
<dbReference type="InterPro" id="IPR018391">
    <property type="entry name" value="PQQ_b-propeller_rpt"/>
</dbReference>
<dbReference type="PANTHER" id="PTHR44394:SF1">
    <property type="entry name" value="BETA-ALANINE-ACTIVATING ENZYME"/>
    <property type="match status" value="1"/>
</dbReference>
<dbReference type="Pfam" id="PF13360">
    <property type="entry name" value="PQQ_2"/>
    <property type="match status" value="1"/>
</dbReference>
<dbReference type="InterPro" id="IPR011047">
    <property type="entry name" value="Quinoprotein_ADH-like_sf"/>
</dbReference>
<gene>
    <name evidence="2" type="ORF">S01H1_81448</name>
</gene>
<dbReference type="PANTHER" id="PTHR44394">
    <property type="entry name" value="BETA-ALANINE-ACTIVATING ENZYME"/>
    <property type="match status" value="1"/>
</dbReference>
<dbReference type="InterPro" id="IPR052091">
    <property type="entry name" value="Beta-ala_Activ/Resist"/>
</dbReference>
<sequence length="93" mass="10025">MYISSGKDLFAIDLESPQKVWQFETGGPIRSSAAVADGYIYVGSGDGRLYALDVVTGEKLWDFLTEDEITSSPAIANGTVYIGSHDGNLYAIE</sequence>
<protein>
    <recommendedName>
        <fullName evidence="1">Pyrrolo-quinoline quinone repeat domain-containing protein</fullName>
    </recommendedName>
</protein>